<reference evidence="6 7" key="1">
    <citation type="submission" date="2019-10" db="EMBL/GenBank/DDBJ databases">
        <title>Genome Sequences from Six Type Strain Members of the Archaeal Family Sulfolobaceae: Acidianus ambivalens, Acidianus infernus, Metallosphaera prunae, Stygiolobus azoricus, Sulfolobus metallicus, and Sulfurisphaera ohwakuensis.</title>
        <authorList>
            <person name="Counts J.A."/>
            <person name="Kelly R.M."/>
        </authorList>
    </citation>
    <scope>NUCLEOTIDE SEQUENCE [LARGE SCALE GENOMIC DNA]</scope>
    <source>
        <strain evidence="6 7">TA-1</strain>
    </source>
</reference>
<dbReference type="InterPro" id="IPR027417">
    <property type="entry name" value="P-loop_NTPase"/>
</dbReference>
<dbReference type="NCBIfam" id="TIGR01727">
    <property type="entry name" value="oligo_HPY"/>
    <property type="match status" value="1"/>
</dbReference>
<dbReference type="SUPFAM" id="SSF52540">
    <property type="entry name" value="P-loop containing nucleoside triphosphate hydrolases"/>
    <property type="match status" value="1"/>
</dbReference>
<dbReference type="Pfam" id="PF00005">
    <property type="entry name" value="ABC_tran"/>
    <property type="match status" value="1"/>
</dbReference>
<evidence type="ECO:0000256" key="1">
    <source>
        <dbReference type="ARBA" id="ARBA00022448"/>
    </source>
</evidence>
<dbReference type="GO" id="GO:0016887">
    <property type="term" value="F:ATP hydrolysis activity"/>
    <property type="evidence" value="ECO:0007669"/>
    <property type="project" value="InterPro"/>
</dbReference>
<reference evidence="5 8" key="2">
    <citation type="submission" date="2020-08" db="EMBL/GenBank/DDBJ databases">
        <title>Genomic Encyclopedia of Type Strains, Phase IV (KMG-IV): sequencing the most valuable type-strain genomes for metagenomic binning, comparative biology and taxonomic classification.</title>
        <authorList>
            <person name="Goeker M."/>
        </authorList>
    </citation>
    <scope>NUCLEOTIDE SEQUENCE [LARGE SCALE GENOMIC DNA]</scope>
    <source>
        <strain evidence="5 8">DSM 12421</strain>
    </source>
</reference>
<dbReference type="AlphaFoldDB" id="A0A650CJX9"/>
<dbReference type="KEGG" id="soh:D1869_13730"/>
<dbReference type="PANTHER" id="PTHR43230:SF3">
    <property type="entry name" value="ABC-TYPE DIPEPTIDE_OLIGOPEPTIDE TRANSPORT SYSTEM, ATPASE COMPONENT"/>
    <property type="match status" value="1"/>
</dbReference>
<dbReference type="Gene3D" id="3.40.50.300">
    <property type="entry name" value="P-loop containing nucleotide triphosphate hydrolases"/>
    <property type="match status" value="1"/>
</dbReference>
<dbReference type="InterPro" id="IPR017871">
    <property type="entry name" value="ABC_transporter-like_CS"/>
</dbReference>
<keyword evidence="3 6" id="KW-0067">ATP-binding</keyword>
<dbReference type="GO" id="GO:0005524">
    <property type="term" value="F:ATP binding"/>
    <property type="evidence" value="ECO:0007669"/>
    <property type="project" value="UniProtKB-KW"/>
</dbReference>
<dbReference type="EMBL" id="JACHFY010000017">
    <property type="protein sequence ID" value="MBB5254522.1"/>
    <property type="molecule type" value="Genomic_DNA"/>
</dbReference>
<dbReference type="RefSeq" id="WP_156015620.1">
    <property type="nucleotide sequence ID" value="NZ_CP045484.1"/>
</dbReference>
<keyword evidence="1" id="KW-0813">Transport</keyword>
<dbReference type="Proteomes" id="UP000427373">
    <property type="component" value="Chromosome"/>
</dbReference>
<evidence type="ECO:0000313" key="8">
    <source>
        <dbReference type="Proteomes" id="UP000582213"/>
    </source>
</evidence>
<dbReference type="InterPro" id="IPR013563">
    <property type="entry name" value="Oligopep_ABC_C"/>
</dbReference>
<dbReference type="PROSITE" id="PS00211">
    <property type="entry name" value="ABC_TRANSPORTER_1"/>
    <property type="match status" value="1"/>
</dbReference>
<evidence type="ECO:0000313" key="6">
    <source>
        <dbReference type="EMBL" id="QGR18132.1"/>
    </source>
</evidence>
<dbReference type="CDD" id="cd03257">
    <property type="entry name" value="ABC_NikE_OppD_transporters"/>
    <property type="match status" value="1"/>
</dbReference>
<sequence length="312" mass="35581">MIKLEKISVKFGGGLLSRKRAVYALRDITTDEITSSALLIGESGAGKTTLGKVILGLIKPSEGTYYYKGINVWKNKRKMLKIIRREIQYIAQDPFASFNPNKTVGESIGYVVKKYYGRKNYKERVIELLKSVGLSEREFYKYPHQLSGGQLQRANIARALVPNPKILVADEPTSMLDASLRLSIINLLANLIEKNDLKVIMITHDLGIAKYFYHKVKNVKGLILYKGRLVEEGDFLDILEKPLHPYTKFLKENIIDIASVNRDNQYIVSEEKLNENGCPFYPYCSFRVDICKNNFPPSKSINNRKVACYHYA</sequence>
<proteinExistence type="predicted"/>
<accession>A0A650CJX9</accession>
<name>A0A650CJX9_SULOH</name>
<dbReference type="SMART" id="SM00382">
    <property type="entry name" value="AAA"/>
    <property type="match status" value="1"/>
</dbReference>
<dbReference type="OrthoDB" id="18209at2157"/>
<organism evidence="6 7">
    <name type="scientific">Sulfurisphaera ohwakuensis</name>
    <dbReference type="NCBI Taxonomy" id="69656"/>
    <lineage>
        <taxon>Archaea</taxon>
        <taxon>Thermoproteota</taxon>
        <taxon>Thermoprotei</taxon>
        <taxon>Sulfolobales</taxon>
        <taxon>Sulfolobaceae</taxon>
        <taxon>Sulfurisphaera</taxon>
    </lineage>
</organism>
<gene>
    <name evidence="6" type="ORF">D1869_13730</name>
    <name evidence="5" type="ORF">HNQ62_002296</name>
</gene>
<dbReference type="Pfam" id="PF08352">
    <property type="entry name" value="oligo_HPY"/>
    <property type="match status" value="1"/>
</dbReference>
<dbReference type="EMBL" id="CP045484">
    <property type="protein sequence ID" value="QGR18132.1"/>
    <property type="molecule type" value="Genomic_DNA"/>
</dbReference>
<evidence type="ECO:0000313" key="5">
    <source>
        <dbReference type="EMBL" id="MBB5254522.1"/>
    </source>
</evidence>
<evidence type="ECO:0000313" key="7">
    <source>
        <dbReference type="Proteomes" id="UP000427373"/>
    </source>
</evidence>
<dbReference type="Proteomes" id="UP000582213">
    <property type="component" value="Unassembled WGS sequence"/>
</dbReference>
<evidence type="ECO:0000259" key="4">
    <source>
        <dbReference type="PROSITE" id="PS50893"/>
    </source>
</evidence>
<dbReference type="InterPro" id="IPR003439">
    <property type="entry name" value="ABC_transporter-like_ATP-bd"/>
</dbReference>
<keyword evidence="2" id="KW-0547">Nucleotide-binding</keyword>
<keyword evidence="7" id="KW-1185">Reference proteome</keyword>
<dbReference type="GO" id="GO:0015833">
    <property type="term" value="P:peptide transport"/>
    <property type="evidence" value="ECO:0007669"/>
    <property type="project" value="InterPro"/>
</dbReference>
<evidence type="ECO:0000256" key="3">
    <source>
        <dbReference type="ARBA" id="ARBA00022840"/>
    </source>
</evidence>
<dbReference type="GeneID" id="42802325"/>
<dbReference type="PANTHER" id="PTHR43230">
    <property type="entry name" value="ABC-TYPE DIPEPTIDE/OLIGOPEPTIDE TRANSPORT SYSTEM, ATPASE COMPONENT"/>
    <property type="match status" value="1"/>
</dbReference>
<protein>
    <submittedName>
        <fullName evidence="6">ATP-binding cassette domain-containing protein</fullName>
    </submittedName>
    <submittedName>
        <fullName evidence="5">Peptide/nickel transport system ATP-binding protein</fullName>
    </submittedName>
</protein>
<evidence type="ECO:0000256" key="2">
    <source>
        <dbReference type="ARBA" id="ARBA00022741"/>
    </source>
</evidence>
<dbReference type="InterPro" id="IPR003593">
    <property type="entry name" value="AAA+_ATPase"/>
</dbReference>
<dbReference type="PROSITE" id="PS50893">
    <property type="entry name" value="ABC_TRANSPORTER_2"/>
    <property type="match status" value="1"/>
</dbReference>
<feature type="domain" description="ABC transporter" evidence="4">
    <location>
        <begin position="2"/>
        <end position="251"/>
    </location>
</feature>